<keyword evidence="2" id="KW-1185">Reference proteome</keyword>
<evidence type="ECO:0000256" key="1">
    <source>
        <dbReference type="SAM" id="MobiDB-lite"/>
    </source>
</evidence>
<feature type="region of interest" description="Disordered" evidence="1">
    <location>
        <begin position="1"/>
        <end position="42"/>
    </location>
</feature>
<dbReference type="WBParaSite" id="nRc.2.0.1.t20327-RA">
    <property type="protein sequence ID" value="nRc.2.0.1.t20327-RA"/>
    <property type="gene ID" value="nRc.2.0.1.g20327"/>
</dbReference>
<proteinExistence type="predicted"/>
<dbReference type="AlphaFoldDB" id="A0A915J3P4"/>
<name>A0A915J3P4_ROMCU</name>
<protein>
    <submittedName>
        <fullName evidence="3">Uncharacterized protein</fullName>
    </submittedName>
</protein>
<evidence type="ECO:0000313" key="3">
    <source>
        <dbReference type="WBParaSite" id="nRc.2.0.1.t20327-RA"/>
    </source>
</evidence>
<sequence length="60" mass="6744">MTGLRRLTMGSWPGATEWGCPWGPKQKSMQEEQQKKRYGRGSSAVEVDAVDGVIMLKNKF</sequence>
<evidence type="ECO:0000313" key="2">
    <source>
        <dbReference type="Proteomes" id="UP000887565"/>
    </source>
</evidence>
<organism evidence="2 3">
    <name type="scientific">Romanomermis culicivorax</name>
    <name type="common">Nematode worm</name>
    <dbReference type="NCBI Taxonomy" id="13658"/>
    <lineage>
        <taxon>Eukaryota</taxon>
        <taxon>Metazoa</taxon>
        <taxon>Ecdysozoa</taxon>
        <taxon>Nematoda</taxon>
        <taxon>Enoplea</taxon>
        <taxon>Dorylaimia</taxon>
        <taxon>Mermithida</taxon>
        <taxon>Mermithoidea</taxon>
        <taxon>Mermithidae</taxon>
        <taxon>Romanomermis</taxon>
    </lineage>
</organism>
<dbReference type="Proteomes" id="UP000887565">
    <property type="component" value="Unplaced"/>
</dbReference>
<accession>A0A915J3P4</accession>
<reference evidence="3" key="1">
    <citation type="submission" date="2022-11" db="UniProtKB">
        <authorList>
            <consortium name="WormBaseParasite"/>
        </authorList>
    </citation>
    <scope>IDENTIFICATION</scope>
</reference>